<dbReference type="Proteomes" id="UP000003277">
    <property type="component" value="Unassembled WGS sequence"/>
</dbReference>
<evidence type="ECO:0000256" key="1">
    <source>
        <dbReference type="SAM" id="Phobius"/>
    </source>
</evidence>
<keyword evidence="1" id="KW-1133">Transmembrane helix</keyword>
<evidence type="ECO:0000313" key="3">
    <source>
        <dbReference type="EMBL" id="EHO63971.1"/>
    </source>
</evidence>
<comment type="caution">
    <text evidence="3">The sequence shown here is derived from an EMBL/GenBank/DDBJ whole genome shotgun (WGS) entry which is preliminary data.</text>
</comment>
<protein>
    <recommendedName>
        <fullName evidence="2">Transglycosylase SLT domain-containing protein</fullName>
    </recommendedName>
</protein>
<evidence type="ECO:0000259" key="2">
    <source>
        <dbReference type="Pfam" id="PF01464"/>
    </source>
</evidence>
<feature type="transmembrane region" description="Helical" evidence="1">
    <location>
        <begin position="21"/>
        <end position="39"/>
    </location>
</feature>
<dbReference type="PANTHER" id="PTHR37423:SF2">
    <property type="entry name" value="MEMBRANE-BOUND LYTIC MUREIN TRANSGLYCOSYLASE C"/>
    <property type="match status" value="1"/>
</dbReference>
<feature type="domain" description="Transglycosylase SLT" evidence="2">
    <location>
        <begin position="58"/>
        <end position="163"/>
    </location>
</feature>
<dbReference type="Gene3D" id="1.10.530.10">
    <property type="match status" value="1"/>
</dbReference>
<sequence>MRVALKRRKKEVQRHQGNTGAMVFTLLTALLCVLTLLLTDNIRFLKPSEQVSHIIVQCADEEHISASLLEAVIRTESKFNEKAVSHVGAVGMMQLMPETAHWISEQSGLPSDNLASPEQNIPLGAWYLNYLLKQYHNNEVFALAAYNAGRGNVDEWIEKNHWPEGFSDMDKIPFPETREFVKSVVSARDRLEAEKKGT</sequence>
<proteinExistence type="predicted"/>
<dbReference type="InterPro" id="IPR023346">
    <property type="entry name" value="Lysozyme-like_dom_sf"/>
</dbReference>
<dbReference type="EMBL" id="ADLT01000001">
    <property type="protein sequence ID" value="EHO63971.1"/>
    <property type="molecule type" value="Genomic_DNA"/>
</dbReference>
<keyword evidence="4" id="KW-1185">Reference proteome</keyword>
<evidence type="ECO:0000313" key="4">
    <source>
        <dbReference type="Proteomes" id="UP000003277"/>
    </source>
</evidence>
<organism evidence="3 4">
    <name type="scientific">Dialister succinatiphilus YIT 11850</name>
    <dbReference type="NCBI Taxonomy" id="742743"/>
    <lineage>
        <taxon>Bacteria</taxon>
        <taxon>Bacillati</taxon>
        <taxon>Bacillota</taxon>
        <taxon>Negativicutes</taxon>
        <taxon>Veillonellales</taxon>
        <taxon>Veillonellaceae</taxon>
        <taxon>Dialister</taxon>
    </lineage>
</organism>
<dbReference type="CDD" id="cd16896">
    <property type="entry name" value="LT_Slt70-like"/>
    <property type="match status" value="1"/>
</dbReference>
<dbReference type="SUPFAM" id="SSF53955">
    <property type="entry name" value="Lysozyme-like"/>
    <property type="match status" value="1"/>
</dbReference>
<accession>H1CXE0</accession>
<dbReference type="eggNOG" id="COG0741">
    <property type="taxonomic scope" value="Bacteria"/>
</dbReference>
<keyword evidence="1" id="KW-0812">Transmembrane</keyword>
<dbReference type="OrthoDB" id="9815002at2"/>
<name>H1CXE0_9FIRM</name>
<dbReference type="InterPro" id="IPR008258">
    <property type="entry name" value="Transglycosylase_SLT_dom_1"/>
</dbReference>
<dbReference type="HOGENOM" id="CLU_065765_7_0_9"/>
<dbReference type="AlphaFoldDB" id="H1CXE0"/>
<dbReference type="PANTHER" id="PTHR37423">
    <property type="entry name" value="SOLUBLE LYTIC MUREIN TRANSGLYCOSYLASE-RELATED"/>
    <property type="match status" value="1"/>
</dbReference>
<gene>
    <name evidence="3" type="ORF">HMPREF9453_00028</name>
</gene>
<dbReference type="Pfam" id="PF01464">
    <property type="entry name" value="SLT"/>
    <property type="match status" value="1"/>
</dbReference>
<reference evidence="3 4" key="1">
    <citation type="submission" date="2011-11" db="EMBL/GenBank/DDBJ databases">
        <title>The Genome Sequence of Dialister succinatiphilus YIT 11850.</title>
        <authorList>
            <consortium name="The Broad Institute Genome Sequencing Platform"/>
            <person name="Earl A."/>
            <person name="Ward D."/>
            <person name="Feldgarden M."/>
            <person name="Gevers D."/>
            <person name="Morotomi M."/>
            <person name="Young S.K."/>
            <person name="Zeng Q."/>
            <person name="Gargeya S."/>
            <person name="Fitzgerald M."/>
            <person name="Haas B."/>
            <person name="Abouelleil A."/>
            <person name="Alvarado L."/>
            <person name="Arachchi H.M."/>
            <person name="Berlin A."/>
            <person name="Brown A."/>
            <person name="Chapman S.B."/>
            <person name="Dunbar C."/>
            <person name="Gearin G."/>
            <person name="Goldberg J."/>
            <person name="Griggs A."/>
            <person name="Gujja S."/>
            <person name="Heiman D."/>
            <person name="Howarth C."/>
            <person name="Lui A."/>
            <person name="MacDonald P.J.P."/>
            <person name="Montmayeur A."/>
            <person name="Murphy C."/>
            <person name="Neiman D."/>
            <person name="Pearson M."/>
            <person name="Priest M."/>
            <person name="Roberts A."/>
            <person name="Saif S."/>
            <person name="Shea T."/>
            <person name="Sisk P."/>
            <person name="Stolte C."/>
            <person name="Sykes S."/>
            <person name="Wortman J."/>
            <person name="Nusbaum C."/>
            <person name="Birren B."/>
        </authorList>
    </citation>
    <scope>NUCLEOTIDE SEQUENCE [LARGE SCALE GENOMIC DNA]</scope>
    <source>
        <strain evidence="3 4">YIT 11850</strain>
    </source>
</reference>
<keyword evidence="1" id="KW-0472">Membrane</keyword>
<dbReference type="STRING" id="742743.HMPREF9453_00028"/>
<dbReference type="PATRIC" id="fig|742743.3.peg.30"/>